<comment type="caution">
    <text evidence="2">The sequence shown here is derived from an EMBL/GenBank/DDBJ whole genome shotgun (WGS) entry which is preliminary data.</text>
</comment>
<dbReference type="PANTHER" id="PTHR43451:SF1">
    <property type="entry name" value="ACETYLTRANSFERASE"/>
    <property type="match status" value="1"/>
</dbReference>
<dbReference type="PANTHER" id="PTHR43451">
    <property type="entry name" value="ACETYLTRANSFERASE (GNAT) FAMILY PROTEIN"/>
    <property type="match status" value="1"/>
</dbReference>
<name>A0ABQ1YEV2_9BACL</name>
<feature type="domain" description="N-acetyltransferase" evidence="1">
    <location>
        <begin position="1"/>
        <end position="156"/>
    </location>
</feature>
<sequence length="156" mass="17974">MVIRKFLENDITQIVTLFYDTVHSVNQRDYSPEQLDAWAPKDLQTLKLQTWKDSMSYNVTYVAEIDGAIVGFTDMTPEGYLDRLYVHKDYQRQGIASALLHALESKAVQLDLKELLTDASITAKPFFESHGYRVIQSQLVERRGITLGNYRMIKPL</sequence>
<evidence type="ECO:0000313" key="3">
    <source>
        <dbReference type="Proteomes" id="UP000659344"/>
    </source>
</evidence>
<gene>
    <name evidence="2" type="ORF">GCM10008013_22070</name>
</gene>
<proteinExistence type="predicted"/>
<dbReference type="InterPro" id="IPR016181">
    <property type="entry name" value="Acyl_CoA_acyltransferase"/>
</dbReference>
<dbReference type="InterPro" id="IPR000182">
    <property type="entry name" value="GNAT_dom"/>
</dbReference>
<dbReference type="RefSeq" id="WP_188538621.1">
    <property type="nucleotide sequence ID" value="NZ_BMFT01000001.1"/>
</dbReference>
<dbReference type="EMBL" id="BMFT01000001">
    <property type="protein sequence ID" value="GGH23167.1"/>
    <property type="molecule type" value="Genomic_DNA"/>
</dbReference>
<evidence type="ECO:0000259" key="1">
    <source>
        <dbReference type="PROSITE" id="PS51186"/>
    </source>
</evidence>
<dbReference type="CDD" id="cd04301">
    <property type="entry name" value="NAT_SF"/>
    <property type="match status" value="1"/>
</dbReference>
<keyword evidence="3" id="KW-1185">Reference proteome</keyword>
<accession>A0ABQ1YEV2</accession>
<dbReference type="PROSITE" id="PS51186">
    <property type="entry name" value="GNAT"/>
    <property type="match status" value="1"/>
</dbReference>
<evidence type="ECO:0000313" key="2">
    <source>
        <dbReference type="EMBL" id="GGH23167.1"/>
    </source>
</evidence>
<dbReference type="Pfam" id="PF13673">
    <property type="entry name" value="Acetyltransf_10"/>
    <property type="match status" value="1"/>
</dbReference>
<dbReference type="Proteomes" id="UP000659344">
    <property type="component" value="Unassembled WGS sequence"/>
</dbReference>
<reference evidence="3" key="1">
    <citation type="journal article" date="2019" name="Int. J. Syst. Evol. Microbiol.">
        <title>The Global Catalogue of Microorganisms (GCM) 10K type strain sequencing project: providing services to taxonomists for standard genome sequencing and annotation.</title>
        <authorList>
            <consortium name="The Broad Institute Genomics Platform"/>
            <consortium name="The Broad Institute Genome Sequencing Center for Infectious Disease"/>
            <person name="Wu L."/>
            <person name="Ma J."/>
        </authorList>
    </citation>
    <scope>NUCLEOTIDE SEQUENCE [LARGE SCALE GENOMIC DNA]</scope>
    <source>
        <strain evidence="3">CGMCC 1.12769</strain>
    </source>
</reference>
<protein>
    <submittedName>
        <fullName evidence="2">Acetyltransferase</fullName>
    </submittedName>
</protein>
<dbReference type="InterPro" id="IPR052564">
    <property type="entry name" value="N-acetyltrans/Recomb-assoc"/>
</dbReference>
<dbReference type="Gene3D" id="3.40.630.30">
    <property type="match status" value="1"/>
</dbReference>
<organism evidence="2 3">
    <name type="scientific">Paenibacillus segetis</name>
    <dbReference type="NCBI Taxonomy" id="1325360"/>
    <lineage>
        <taxon>Bacteria</taxon>
        <taxon>Bacillati</taxon>
        <taxon>Bacillota</taxon>
        <taxon>Bacilli</taxon>
        <taxon>Bacillales</taxon>
        <taxon>Paenibacillaceae</taxon>
        <taxon>Paenibacillus</taxon>
    </lineage>
</organism>
<dbReference type="SUPFAM" id="SSF55729">
    <property type="entry name" value="Acyl-CoA N-acyltransferases (Nat)"/>
    <property type="match status" value="1"/>
</dbReference>